<comment type="caution">
    <text evidence="7">The sequence shown here is derived from an EMBL/GenBank/DDBJ whole genome shotgun (WGS) entry which is preliminary data.</text>
</comment>
<evidence type="ECO:0000313" key="7">
    <source>
        <dbReference type="EMBL" id="GGD64125.1"/>
    </source>
</evidence>
<protein>
    <recommendedName>
        <fullName evidence="2">carbonic anhydrase</fullName>
        <ecNumber evidence="2">4.2.1.1</ecNumber>
    </recommendedName>
</protein>
<accession>A0A917DSY1</accession>
<evidence type="ECO:0000256" key="4">
    <source>
        <dbReference type="ARBA" id="ARBA00022833"/>
    </source>
</evidence>
<dbReference type="InterPro" id="IPR036874">
    <property type="entry name" value="Carbonic_anhydrase_sf"/>
</dbReference>
<feature type="binding site" evidence="6">
    <location>
        <position position="38"/>
    </location>
    <ligand>
        <name>Zn(2+)</name>
        <dbReference type="ChEBI" id="CHEBI:29105"/>
    </ligand>
</feature>
<dbReference type="EMBL" id="BMHP01000002">
    <property type="protein sequence ID" value="GGD64125.1"/>
    <property type="molecule type" value="Genomic_DNA"/>
</dbReference>
<dbReference type="Gene3D" id="3.40.1050.10">
    <property type="entry name" value="Carbonic anhydrase"/>
    <property type="match status" value="1"/>
</dbReference>
<dbReference type="SUPFAM" id="SSF53056">
    <property type="entry name" value="beta-carbonic anhydrase, cab"/>
    <property type="match status" value="1"/>
</dbReference>
<evidence type="ECO:0000256" key="2">
    <source>
        <dbReference type="ARBA" id="ARBA00012925"/>
    </source>
</evidence>
<evidence type="ECO:0000256" key="1">
    <source>
        <dbReference type="ARBA" id="ARBA00006217"/>
    </source>
</evidence>
<reference evidence="7" key="1">
    <citation type="journal article" date="2014" name="Int. J. Syst. Evol. Microbiol.">
        <title>Complete genome sequence of Corynebacterium casei LMG S-19264T (=DSM 44701T), isolated from a smear-ripened cheese.</title>
        <authorList>
            <consortium name="US DOE Joint Genome Institute (JGI-PGF)"/>
            <person name="Walter F."/>
            <person name="Albersmeier A."/>
            <person name="Kalinowski J."/>
            <person name="Ruckert C."/>
        </authorList>
    </citation>
    <scope>NUCLEOTIDE SEQUENCE</scope>
    <source>
        <strain evidence="7">CGMCC 1.15178</strain>
    </source>
</reference>
<dbReference type="PANTHER" id="PTHR43175:SF3">
    <property type="entry name" value="CARBON DISULFIDE HYDROLASE"/>
    <property type="match status" value="1"/>
</dbReference>
<proteinExistence type="inferred from homology"/>
<comment type="cofactor">
    <cofactor evidence="6">
        <name>Zn(2+)</name>
        <dbReference type="ChEBI" id="CHEBI:29105"/>
    </cofactor>
    <text evidence="6">Binds 1 zinc ion per subunit.</text>
</comment>
<keyword evidence="3 6" id="KW-0479">Metal-binding</keyword>
<dbReference type="InterPro" id="IPR001765">
    <property type="entry name" value="Carbonic_anhydrase"/>
</dbReference>
<dbReference type="CDD" id="cd03379">
    <property type="entry name" value="beta_CA_cladeD"/>
    <property type="match status" value="1"/>
</dbReference>
<gene>
    <name evidence="7" type="ORF">GCM10010911_22350</name>
</gene>
<feature type="binding site" evidence="6">
    <location>
        <position position="99"/>
    </location>
    <ligand>
        <name>Zn(2+)</name>
        <dbReference type="ChEBI" id="CHEBI:29105"/>
    </ligand>
</feature>
<dbReference type="SMART" id="SM00947">
    <property type="entry name" value="Pro_CA"/>
    <property type="match status" value="1"/>
</dbReference>
<dbReference type="Pfam" id="PF00484">
    <property type="entry name" value="Pro_CA"/>
    <property type="match status" value="1"/>
</dbReference>
<dbReference type="RefSeq" id="WP_188992065.1">
    <property type="nucleotide sequence ID" value="NZ_BMHP01000002.1"/>
</dbReference>
<comment type="similarity">
    <text evidence="1">Belongs to the beta-class carbonic anhydrase family.</text>
</comment>
<sequence>MRNIENIVAFNDKFVENRDYEQYLTDRFPDKRMVIVTCMDARLTELLPKALNLRNGDAKIIKNAGGIVTQPFGNIMRSILIAVYELGADEVLVIGHHECGMTGLDPENVIQHMTASGVKDDTINTLLHSGMDLKRWLTGFDNVHDSVLKSVSIIRNHPLLPPGTPVHGLIIHPGTGKLDLLTNGYDANPAHPA</sequence>
<dbReference type="PANTHER" id="PTHR43175">
    <property type="entry name" value="CARBONIC ANHYDRASE"/>
    <property type="match status" value="1"/>
</dbReference>
<keyword evidence="8" id="KW-1185">Reference proteome</keyword>
<dbReference type="GO" id="GO:0008270">
    <property type="term" value="F:zinc ion binding"/>
    <property type="evidence" value="ECO:0007669"/>
    <property type="project" value="InterPro"/>
</dbReference>
<dbReference type="AlphaFoldDB" id="A0A917DSY1"/>
<name>A0A917DSY1_9BACL</name>
<reference evidence="7" key="2">
    <citation type="submission" date="2020-09" db="EMBL/GenBank/DDBJ databases">
        <authorList>
            <person name="Sun Q."/>
            <person name="Zhou Y."/>
        </authorList>
    </citation>
    <scope>NUCLEOTIDE SEQUENCE</scope>
    <source>
        <strain evidence="7">CGMCC 1.15178</strain>
    </source>
</reference>
<evidence type="ECO:0000313" key="8">
    <source>
        <dbReference type="Proteomes" id="UP000612456"/>
    </source>
</evidence>
<dbReference type="EC" id="4.2.1.1" evidence="2"/>
<feature type="binding site" evidence="6">
    <location>
        <position position="96"/>
    </location>
    <ligand>
        <name>Zn(2+)</name>
        <dbReference type="ChEBI" id="CHEBI:29105"/>
    </ligand>
</feature>
<feature type="binding site" evidence="6">
    <location>
        <position position="40"/>
    </location>
    <ligand>
        <name>Zn(2+)</name>
        <dbReference type="ChEBI" id="CHEBI:29105"/>
    </ligand>
</feature>
<evidence type="ECO:0000256" key="3">
    <source>
        <dbReference type="ARBA" id="ARBA00022723"/>
    </source>
</evidence>
<keyword evidence="4 6" id="KW-0862">Zinc</keyword>
<evidence type="ECO:0000256" key="6">
    <source>
        <dbReference type="PIRSR" id="PIRSR601765-1"/>
    </source>
</evidence>
<evidence type="ECO:0000256" key="5">
    <source>
        <dbReference type="ARBA" id="ARBA00048348"/>
    </source>
</evidence>
<comment type="catalytic activity">
    <reaction evidence="5">
        <text>hydrogencarbonate + H(+) = CO2 + H2O</text>
        <dbReference type="Rhea" id="RHEA:10748"/>
        <dbReference type="ChEBI" id="CHEBI:15377"/>
        <dbReference type="ChEBI" id="CHEBI:15378"/>
        <dbReference type="ChEBI" id="CHEBI:16526"/>
        <dbReference type="ChEBI" id="CHEBI:17544"/>
        <dbReference type="EC" id="4.2.1.1"/>
    </reaction>
</comment>
<dbReference type="GO" id="GO:0004089">
    <property type="term" value="F:carbonate dehydratase activity"/>
    <property type="evidence" value="ECO:0007669"/>
    <property type="project" value="UniProtKB-EC"/>
</dbReference>
<organism evidence="7 8">
    <name type="scientific">Paenibacillus nasutitermitis</name>
    <dbReference type="NCBI Taxonomy" id="1652958"/>
    <lineage>
        <taxon>Bacteria</taxon>
        <taxon>Bacillati</taxon>
        <taxon>Bacillota</taxon>
        <taxon>Bacilli</taxon>
        <taxon>Bacillales</taxon>
        <taxon>Paenibacillaceae</taxon>
        <taxon>Paenibacillus</taxon>
    </lineage>
</organism>
<dbReference type="Proteomes" id="UP000612456">
    <property type="component" value="Unassembled WGS sequence"/>
</dbReference>